<evidence type="ECO:0000313" key="1">
    <source>
        <dbReference type="EMBL" id="CRZ10818.1"/>
    </source>
</evidence>
<proteinExistence type="predicted"/>
<evidence type="ECO:0008006" key="2">
    <source>
        <dbReference type="Google" id="ProtNLM"/>
    </source>
</evidence>
<organism evidence="1">
    <name type="scientific">Spongospora subterranea</name>
    <dbReference type="NCBI Taxonomy" id="70186"/>
    <lineage>
        <taxon>Eukaryota</taxon>
        <taxon>Sar</taxon>
        <taxon>Rhizaria</taxon>
        <taxon>Endomyxa</taxon>
        <taxon>Phytomyxea</taxon>
        <taxon>Plasmodiophorida</taxon>
        <taxon>Plasmodiophoridae</taxon>
        <taxon>Spongospora</taxon>
    </lineage>
</organism>
<protein>
    <recommendedName>
        <fullName evidence="2">Pentacotripeptide-repeat region of PRORP domain-containing protein</fullName>
    </recommendedName>
</protein>
<reference evidence="1" key="1">
    <citation type="submission" date="2015-04" db="EMBL/GenBank/DDBJ databases">
        <title>The genome sequence of the plant pathogenic Rhizarian Plasmodiophora brassicae reveals insights in its biotrophic life cycle and the origin of chitin synthesis.</title>
        <authorList>
            <person name="Schwelm A."/>
            <person name="Fogelqvist J."/>
            <person name="Knaust A."/>
            <person name="Julke S."/>
            <person name="Lilja T."/>
            <person name="Dhandapani V."/>
            <person name="Bonilla-Rosso G."/>
            <person name="Karlsson M."/>
            <person name="Shevchenko A."/>
            <person name="Choi S.R."/>
            <person name="Kim H.G."/>
            <person name="Park J.Y."/>
            <person name="Lim Y.P."/>
            <person name="Ludwig-Muller J."/>
            <person name="Dixelius C."/>
        </authorList>
    </citation>
    <scope>NUCLEOTIDE SEQUENCE</scope>
    <source>
        <tissue evidence="1">Potato root galls</tissue>
    </source>
</reference>
<sequence>MKRQFQWMRTPLARRQYSAYGYHLHWVAPPDLQSSHLGPELPEVRDADGLVSTRRHLHDGTPISLLNRAMEIVKPMGSALCEPIQSRLAYIHQQRGDYRSELDTLKNIPNPLHQSAAAIATYKLGRTDDAINFGLRLTTSDQPLLDSLRARAVYGVLARDSSSLETASELASALPGDCTVKAILKLLNAWVLYDQGANVSVALVLDDAISTLKNSNASSKILVPALQLSGIVAGPEHPNARVLFQQALNACEEANDMVIAMTESLRLLSLSYKMSGEAIIAEGLLRSAISRMTSSRYLSAPMLTALTATRKTYSDLLRDLEWNGVSRQADADRVLAECDADRKRCPFLNGDAVPLPEWIVQILTSD</sequence>
<dbReference type="EMBL" id="HACM01010376">
    <property type="protein sequence ID" value="CRZ10818.1"/>
    <property type="molecule type" value="Transcribed_RNA"/>
</dbReference>
<accession>A0A0H5R9Q9</accession>
<name>A0A0H5R9Q9_9EUKA</name>
<dbReference type="AlphaFoldDB" id="A0A0H5R9Q9"/>